<sequence>MATLKFSVRRVITAAGFAVAVAAAPAIAFVATPTPAATPMAQCPAGEEPDLYTAQCVPHLVPNAGAPYQAIGGNPNIPAVTVPGGGGAGIPCTGHNTGECIGLAEESQAMGPQPVPHSEVGSSPTVHGSTGNIG</sequence>
<dbReference type="Proteomes" id="UP000220914">
    <property type="component" value="Unassembled WGS sequence"/>
</dbReference>
<feature type="region of interest" description="Disordered" evidence="1">
    <location>
        <begin position="108"/>
        <end position="134"/>
    </location>
</feature>
<evidence type="ECO:0000313" key="6">
    <source>
        <dbReference type="Proteomes" id="UP000465302"/>
    </source>
</evidence>
<evidence type="ECO:0000313" key="3">
    <source>
        <dbReference type="EMBL" id="GFG54349.1"/>
    </source>
</evidence>
<dbReference type="RefSeq" id="WP_097941875.1">
    <property type="nucleotide sequence ID" value="NZ_BLKS01000001.1"/>
</dbReference>
<gene>
    <name evidence="4" type="ORF">CQY20_19980</name>
    <name evidence="3" type="ORF">MAGR_57900</name>
</gene>
<accession>A0A2A7MX04</accession>
<name>A0A2A7MX04_MYCAG</name>
<keyword evidence="2" id="KW-0732">Signal</keyword>
<evidence type="ECO:0000256" key="1">
    <source>
        <dbReference type="SAM" id="MobiDB-lite"/>
    </source>
</evidence>
<reference evidence="3 6" key="2">
    <citation type="journal article" date="2019" name="Emerg. Microbes Infect.">
        <title>Comprehensive subspecies identification of 175 nontuberculous mycobacteria species based on 7547 genomic profiles.</title>
        <authorList>
            <person name="Matsumoto Y."/>
            <person name="Kinjo T."/>
            <person name="Motooka D."/>
            <person name="Nabeya D."/>
            <person name="Jung N."/>
            <person name="Uechi K."/>
            <person name="Horii T."/>
            <person name="Iida T."/>
            <person name="Fujita J."/>
            <person name="Nakamura S."/>
        </authorList>
    </citation>
    <scope>NUCLEOTIDE SEQUENCE [LARGE SCALE GENOMIC DNA]</scope>
    <source>
        <strain evidence="3 6">JCM 6377</strain>
    </source>
</reference>
<feature type="compositionally biased region" description="Polar residues" evidence="1">
    <location>
        <begin position="120"/>
        <end position="134"/>
    </location>
</feature>
<organism evidence="4 5">
    <name type="scientific">Mycolicibacterium agri</name>
    <name type="common">Mycobacterium agri</name>
    <dbReference type="NCBI Taxonomy" id="36811"/>
    <lineage>
        <taxon>Bacteria</taxon>
        <taxon>Bacillati</taxon>
        <taxon>Actinomycetota</taxon>
        <taxon>Actinomycetes</taxon>
        <taxon>Mycobacteriales</taxon>
        <taxon>Mycobacteriaceae</taxon>
        <taxon>Mycolicibacterium</taxon>
    </lineage>
</organism>
<evidence type="ECO:0000313" key="4">
    <source>
        <dbReference type="EMBL" id="PEG36069.1"/>
    </source>
</evidence>
<evidence type="ECO:0000313" key="5">
    <source>
        <dbReference type="Proteomes" id="UP000220914"/>
    </source>
</evidence>
<reference evidence="4 5" key="1">
    <citation type="submission" date="2017-10" db="EMBL/GenBank/DDBJ databases">
        <title>The new phylogeny of genus Mycobacterium.</title>
        <authorList>
            <person name="Tortoli E."/>
            <person name="Trovato A."/>
            <person name="Cirillo D.M."/>
        </authorList>
    </citation>
    <scope>NUCLEOTIDE SEQUENCE [LARGE SCALE GENOMIC DNA]</scope>
    <source>
        <strain evidence="4 5">CCUG37673</strain>
    </source>
</reference>
<evidence type="ECO:0000256" key="2">
    <source>
        <dbReference type="SAM" id="SignalP"/>
    </source>
</evidence>
<feature type="signal peptide" evidence="2">
    <location>
        <begin position="1"/>
        <end position="28"/>
    </location>
</feature>
<dbReference type="EMBL" id="PDCP01000038">
    <property type="protein sequence ID" value="PEG36069.1"/>
    <property type="molecule type" value="Genomic_DNA"/>
</dbReference>
<proteinExistence type="predicted"/>
<protein>
    <submittedName>
        <fullName evidence="4">Intersectin-EH binding protein Ibp1</fullName>
    </submittedName>
</protein>
<dbReference type="EMBL" id="BLKS01000001">
    <property type="protein sequence ID" value="GFG54349.1"/>
    <property type="molecule type" value="Genomic_DNA"/>
</dbReference>
<dbReference type="Proteomes" id="UP000465302">
    <property type="component" value="Unassembled WGS sequence"/>
</dbReference>
<feature type="chain" id="PRO_5038298512" evidence="2">
    <location>
        <begin position="29"/>
        <end position="134"/>
    </location>
</feature>
<dbReference type="OrthoDB" id="4729274at2"/>
<dbReference type="AlphaFoldDB" id="A0A2A7MX04"/>
<comment type="caution">
    <text evidence="4">The sequence shown here is derived from an EMBL/GenBank/DDBJ whole genome shotgun (WGS) entry which is preliminary data.</text>
</comment>
<reference evidence="3" key="3">
    <citation type="submission" date="2020-02" db="EMBL/GenBank/DDBJ databases">
        <authorList>
            <person name="Matsumoto Y."/>
            <person name="Motooka D."/>
            <person name="Nakamura S."/>
        </authorList>
    </citation>
    <scope>NUCLEOTIDE SEQUENCE</scope>
    <source>
        <strain evidence="3">JCM 6377</strain>
    </source>
</reference>
<keyword evidence="5" id="KW-1185">Reference proteome</keyword>